<organism evidence="2 3">
    <name type="scientific">Caulobacter phage CcrPW</name>
    <dbReference type="NCBI Taxonomy" id="2283271"/>
    <lineage>
        <taxon>Viruses</taxon>
        <taxon>Duplodnaviria</taxon>
        <taxon>Heunggongvirae</taxon>
        <taxon>Uroviricota</taxon>
        <taxon>Caudoviricetes</taxon>
        <taxon>Jeanschmidtviridae</taxon>
        <taxon>Colossusvirus</taxon>
        <taxon>Colossusvirus PW</taxon>
    </lineage>
</organism>
<gene>
    <name evidence="1" type="ORF">CcrPW_gp001c</name>
    <name evidence="2" type="ORF">CcrPW_gp451c</name>
</gene>
<accession>A0A385EBG4</accession>
<name>A0A385EBG4_9CAUD</name>
<reference evidence="3" key="1">
    <citation type="submission" date="2018-07" db="EMBL/GenBank/DDBJ databases">
        <title>Giant CbK-like Caulobacter bacteriophages have genetically divergent genomes.</title>
        <authorList>
            <person name="Wilson K.M."/>
            <person name="Ely B."/>
        </authorList>
    </citation>
    <scope>NUCLEOTIDE SEQUENCE [LARGE SCALE GENOMIC DNA]</scope>
</reference>
<keyword evidence="3" id="KW-1185">Reference proteome</keyword>
<reference evidence="2" key="2">
    <citation type="submission" date="2018-07" db="EMBL/GenBank/DDBJ databases">
        <authorList>
            <person name="Quirk P.G."/>
            <person name="Krulwich T.A."/>
        </authorList>
    </citation>
    <scope>NUCLEOTIDE SEQUENCE</scope>
</reference>
<sequence>MYSGPIRISEGERFALDSYGNGAAYTLRNKAAKTSVWLQDDDALAFRETYDTIETVCPHFSPDQTLGVLWDQHDYGAAAQADDA</sequence>
<reference evidence="2 3" key="3">
    <citation type="submission" date="2018-09" db="EMBL/GenBank/DDBJ databases">
        <title>Giant CbK-like Caulobacter bacteriophages have genetically divergent genomes.</title>
        <authorList>
            <person name="Wilson K."/>
            <person name="Ely B."/>
        </authorList>
    </citation>
    <scope>NUCLEOTIDE SEQUENCE [LARGE SCALE GENOMIC DNA]</scope>
</reference>
<protein>
    <submittedName>
        <fullName evidence="2">Uncharacterized protein</fullName>
    </submittedName>
</protein>
<evidence type="ECO:0000313" key="1">
    <source>
        <dbReference type="EMBL" id="AXQ68540.1"/>
    </source>
</evidence>
<dbReference type="Proteomes" id="UP000259026">
    <property type="component" value="Segment"/>
</dbReference>
<dbReference type="EMBL" id="MH588545">
    <property type="protein sequence ID" value="AXQ68540.1"/>
    <property type="molecule type" value="Genomic_DNA"/>
</dbReference>
<evidence type="ECO:0000313" key="3">
    <source>
        <dbReference type="Proteomes" id="UP000259026"/>
    </source>
</evidence>
<evidence type="ECO:0000313" key="2">
    <source>
        <dbReference type="EMBL" id="AXQ68990.1"/>
    </source>
</evidence>
<proteinExistence type="predicted"/>
<dbReference type="EMBL" id="MH588545">
    <property type="protein sequence ID" value="AXQ68990.1"/>
    <property type="molecule type" value="Genomic_DNA"/>
</dbReference>